<evidence type="ECO:0000256" key="1">
    <source>
        <dbReference type="SAM" id="MobiDB-lite"/>
    </source>
</evidence>
<evidence type="ECO:0000256" key="2">
    <source>
        <dbReference type="SAM" id="Phobius"/>
    </source>
</evidence>
<feature type="region of interest" description="Disordered" evidence="1">
    <location>
        <begin position="184"/>
        <end position="222"/>
    </location>
</feature>
<feature type="transmembrane region" description="Helical" evidence="2">
    <location>
        <begin position="232"/>
        <end position="255"/>
    </location>
</feature>
<keyword evidence="2" id="KW-0812">Transmembrane</keyword>
<dbReference type="EMBL" id="JAUEPP010000004">
    <property type="protein sequence ID" value="KAK3345017.1"/>
    <property type="molecule type" value="Genomic_DNA"/>
</dbReference>
<evidence type="ECO:0000313" key="3">
    <source>
        <dbReference type="EMBL" id="KAK3345017.1"/>
    </source>
</evidence>
<accession>A0AAE0JER6</accession>
<keyword evidence="2" id="KW-1133">Transmembrane helix</keyword>
<comment type="caution">
    <text evidence="3">The sequence shown here is derived from an EMBL/GenBank/DDBJ whole genome shotgun (WGS) entry which is preliminary data.</text>
</comment>
<dbReference type="GeneID" id="87858821"/>
<feature type="region of interest" description="Disordered" evidence="1">
    <location>
        <begin position="263"/>
        <end position="289"/>
    </location>
</feature>
<evidence type="ECO:0000313" key="4">
    <source>
        <dbReference type="Proteomes" id="UP001278500"/>
    </source>
</evidence>
<sequence>MWDLLTPRDGVDLGVPQNCFQQCDDAFMESKSLLARQDLCDADGPLIREFNSCNSCIKTGTTNNSAYAGAYQKYINPYFGDIIRQCIGLGATVTLSLGPPEPTVPMIGTIAPELPTSTAFVTATDIKASHQTTIPGTSTSSATIDASWLTTDQVIQTNNYVLLTGETITVVELVNTTVTRADWTGWHSSNRPARPTGVNGAAAKSGGYGPLQTTPMSPTGASVSGSKSVAGWVWAVTAIAAAIVLGALVVSFVLFRRKRSKKARHQRSSSDSTPELPGTSGAGSRTELDSEISSAELHTDKILPSELDSKVAPVEMDTEFRFELPTEYNKERDIVEKTMTPTSTCTDATRIPVSPLEEENLEEQKVLVTPGLNLRSKEEPQDHTKP</sequence>
<feature type="region of interest" description="Disordered" evidence="1">
    <location>
        <begin position="357"/>
        <end position="386"/>
    </location>
</feature>
<organism evidence="3 4">
    <name type="scientific">Neurospora tetraspora</name>
    <dbReference type="NCBI Taxonomy" id="94610"/>
    <lineage>
        <taxon>Eukaryota</taxon>
        <taxon>Fungi</taxon>
        <taxon>Dikarya</taxon>
        <taxon>Ascomycota</taxon>
        <taxon>Pezizomycotina</taxon>
        <taxon>Sordariomycetes</taxon>
        <taxon>Sordariomycetidae</taxon>
        <taxon>Sordariales</taxon>
        <taxon>Sordariaceae</taxon>
        <taxon>Neurospora</taxon>
    </lineage>
</organism>
<dbReference type="Proteomes" id="UP001278500">
    <property type="component" value="Unassembled WGS sequence"/>
</dbReference>
<dbReference type="PANTHER" id="PTHR38122:SF1">
    <property type="entry name" value="GLYCOPROTEIN X"/>
    <property type="match status" value="1"/>
</dbReference>
<feature type="compositionally biased region" description="Basic and acidic residues" evidence="1">
    <location>
        <begin position="375"/>
        <end position="386"/>
    </location>
</feature>
<dbReference type="PANTHER" id="PTHR38122">
    <property type="entry name" value="GLYCOPROTEIN X"/>
    <property type="match status" value="1"/>
</dbReference>
<reference evidence="3" key="1">
    <citation type="journal article" date="2023" name="Mol. Phylogenet. Evol.">
        <title>Genome-scale phylogeny and comparative genomics of the fungal order Sordariales.</title>
        <authorList>
            <person name="Hensen N."/>
            <person name="Bonometti L."/>
            <person name="Westerberg I."/>
            <person name="Brannstrom I.O."/>
            <person name="Guillou S."/>
            <person name="Cros-Aarteil S."/>
            <person name="Calhoun S."/>
            <person name="Haridas S."/>
            <person name="Kuo A."/>
            <person name="Mondo S."/>
            <person name="Pangilinan J."/>
            <person name="Riley R."/>
            <person name="LaButti K."/>
            <person name="Andreopoulos B."/>
            <person name="Lipzen A."/>
            <person name="Chen C."/>
            <person name="Yan M."/>
            <person name="Daum C."/>
            <person name="Ng V."/>
            <person name="Clum A."/>
            <person name="Steindorff A."/>
            <person name="Ohm R.A."/>
            <person name="Martin F."/>
            <person name="Silar P."/>
            <person name="Natvig D.O."/>
            <person name="Lalanne C."/>
            <person name="Gautier V."/>
            <person name="Ament-Velasquez S.L."/>
            <person name="Kruys A."/>
            <person name="Hutchinson M.I."/>
            <person name="Powell A.J."/>
            <person name="Barry K."/>
            <person name="Miller A.N."/>
            <person name="Grigoriev I.V."/>
            <person name="Debuchy R."/>
            <person name="Gladieux P."/>
            <person name="Hiltunen Thoren M."/>
            <person name="Johannesson H."/>
        </authorList>
    </citation>
    <scope>NUCLEOTIDE SEQUENCE</scope>
    <source>
        <strain evidence="3">CBS 560.94</strain>
    </source>
</reference>
<reference evidence="3" key="2">
    <citation type="submission" date="2023-06" db="EMBL/GenBank/DDBJ databases">
        <authorList>
            <consortium name="Lawrence Berkeley National Laboratory"/>
            <person name="Haridas S."/>
            <person name="Hensen N."/>
            <person name="Bonometti L."/>
            <person name="Westerberg I."/>
            <person name="Brannstrom I.O."/>
            <person name="Guillou S."/>
            <person name="Cros-Aarteil S."/>
            <person name="Calhoun S."/>
            <person name="Kuo A."/>
            <person name="Mondo S."/>
            <person name="Pangilinan J."/>
            <person name="Riley R."/>
            <person name="Labutti K."/>
            <person name="Andreopoulos B."/>
            <person name="Lipzen A."/>
            <person name="Chen C."/>
            <person name="Yanf M."/>
            <person name="Daum C."/>
            <person name="Ng V."/>
            <person name="Clum A."/>
            <person name="Steindorff A."/>
            <person name="Ohm R."/>
            <person name="Martin F."/>
            <person name="Silar P."/>
            <person name="Natvig D."/>
            <person name="Lalanne C."/>
            <person name="Gautier V."/>
            <person name="Ament-Velasquez S.L."/>
            <person name="Kruys A."/>
            <person name="Hutchinson M.I."/>
            <person name="Powell A.J."/>
            <person name="Barry K."/>
            <person name="Miller A.N."/>
            <person name="Grigoriev I.V."/>
            <person name="Debuchy R."/>
            <person name="Gladieux P."/>
            <person name="Thoren M.H."/>
            <person name="Johannesson H."/>
        </authorList>
    </citation>
    <scope>NUCLEOTIDE SEQUENCE</scope>
    <source>
        <strain evidence="3">CBS 560.94</strain>
    </source>
</reference>
<gene>
    <name evidence="3" type="ORF">B0H65DRAFT_192676</name>
</gene>
<dbReference type="RefSeq" id="XP_062681630.1">
    <property type="nucleotide sequence ID" value="XM_062821667.1"/>
</dbReference>
<keyword evidence="2" id="KW-0472">Membrane</keyword>
<proteinExistence type="predicted"/>
<dbReference type="AlphaFoldDB" id="A0AAE0JER6"/>
<keyword evidence="4" id="KW-1185">Reference proteome</keyword>
<protein>
    <submittedName>
        <fullName evidence="3">Uncharacterized protein</fullName>
    </submittedName>
</protein>
<name>A0AAE0JER6_9PEZI</name>